<dbReference type="RefSeq" id="WP_221860575.1">
    <property type="nucleotide sequence ID" value="NZ_JAIKTU010000005.1"/>
</dbReference>
<gene>
    <name evidence="2" type="ORF">K5V21_07800</name>
</gene>
<dbReference type="EMBL" id="JAIKTU010000005">
    <property type="protein sequence ID" value="MBY0755359.1"/>
    <property type="molecule type" value="Genomic_DNA"/>
</dbReference>
<keyword evidence="1" id="KW-0812">Transmembrane</keyword>
<comment type="caution">
    <text evidence="2">The sequence shown here is derived from an EMBL/GenBank/DDBJ whole genome shotgun (WGS) entry which is preliminary data.</text>
</comment>
<accession>A0ABS7KXA6</accession>
<keyword evidence="1" id="KW-0472">Membrane</keyword>
<name>A0ABS7KXA6_CLOSR</name>
<proteinExistence type="predicted"/>
<evidence type="ECO:0000313" key="2">
    <source>
        <dbReference type="EMBL" id="MBY0755359.1"/>
    </source>
</evidence>
<feature type="transmembrane region" description="Helical" evidence="1">
    <location>
        <begin position="37"/>
        <end position="54"/>
    </location>
</feature>
<protein>
    <submittedName>
        <fullName evidence="2">Uncharacterized protein</fullName>
    </submittedName>
</protein>
<dbReference type="Proteomes" id="UP001299068">
    <property type="component" value="Unassembled WGS sequence"/>
</dbReference>
<evidence type="ECO:0000256" key="1">
    <source>
        <dbReference type="SAM" id="Phobius"/>
    </source>
</evidence>
<sequence length="60" mass="6950">MSKKFIIIIFAITMIIFLPVSFYLVQNNIITILVRNIIFAALIGVYLLSMNFLVKDKKKN</sequence>
<organism evidence="2 3">
    <name type="scientific">Clostridium sardiniense</name>
    <name type="common">Clostridium absonum</name>
    <dbReference type="NCBI Taxonomy" id="29369"/>
    <lineage>
        <taxon>Bacteria</taxon>
        <taxon>Bacillati</taxon>
        <taxon>Bacillota</taxon>
        <taxon>Clostridia</taxon>
        <taxon>Eubacteriales</taxon>
        <taxon>Clostridiaceae</taxon>
        <taxon>Clostridium</taxon>
    </lineage>
</organism>
<keyword evidence="3" id="KW-1185">Reference proteome</keyword>
<keyword evidence="1" id="KW-1133">Transmembrane helix</keyword>
<feature type="transmembrane region" description="Helical" evidence="1">
    <location>
        <begin position="5"/>
        <end position="25"/>
    </location>
</feature>
<reference evidence="2 3" key="1">
    <citation type="journal article" date="2021" name="Cell Host Microbe">
        <title>in vivo commensal control of Clostridioides difficile virulence.</title>
        <authorList>
            <person name="Girinathan B.P."/>
            <person name="Dibenedetto N."/>
            <person name="Worley J.N."/>
            <person name="Peltier J."/>
            <person name="Arrieta-Ortiz M.L."/>
            <person name="Rupa Christinal Immanuel S."/>
            <person name="Lavin R."/>
            <person name="Delaney M.L."/>
            <person name="Cummins C."/>
            <person name="Hoffmann M."/>
            <person name="Luo Y."/>
            <person name="Gonzalez-Escalona N."/>
            <person name="Allard M."/>
            <person name="Onderdonk A.B."/>
            <person name="Gerber G.K."/>
            <person name="Sonenshein A.L."/>
            <person name="Baliga N."/>
            <person name="Dupuy B."/>
            <person name="Bry L."/>
        </authorList>
    </citation>
    <scope>NUCLEOTIDE SEQUENCE [LARGE SCALE GENOMIC DNA]</scope>
    <source>
        <strain evidence="2 3">DSM 599</strain>
    </source>
</reference>
<evidence type="ECO:0000313" key="3">
    <source>
        <dbReference type="Proteomes" id="UP001299068"/>
    </source>
</evidence>